<dbReference type="InterPro" id="IPR051910">
    <property type="entry name" value="ComF/GntX_DNA_util-trans"/>
</dbReference>
<evidence type="ECO:0000313" key="3">
    <source>
        <dbReference type="Proteomes" id="UP000001422"/>
    </source>
</evidence>
<dbReference type="HOGENOM" id="CLU_111940_0_0_3"/>
<dbReference type="Gene3D" id="3.40.50.2020">
    <property type="match status" value="1"/>
</dbReference>
<dbReference type="PANTHER" id="PTHR47505:SF1">
    <property type="entry name" value="DNA UTILIZATION PROTEIN YHGH"/>
    <property type="match status" value="1"/>
</dbReference>
<evidence type="ECO:0000256" key="1">
    <source>
        <dbReference type="ARBA" id="ARBA00008007"/>
    </source>
</evidence>
<organism evidence="2 3">
    <name type="scientific">Parasynechococcus marenigrum (strain WH8102)</name>
    <dbReference type="NCBI Taxonomy" id="84588"/>
    <lineage>
        <taxon>Bacteria</taxon>
        <taxon>Bacillati</taxon>
        <taxon>Cyanobacteriota</taxon>
        <taxon>Cyanophyceae</taxon>
        <taxon>Synechococcales</taxon>
        <taxon>Prochlorococcaceae</taxon>
        <taxon>Parasynechococcus</taxon>
        <taxon>Parasynechococcus marenigrum</taxon>
    </lineage>
</organism>
<dbReference type="EMBL" id="BX569694">
    <property type="protein sequence ID" value="CAE08506.1"/>
    <property type="molecule type" value="Genomic_DNA"/>
</dbReference>
<dbReference type="InterPro" id="IPR029057">
    <property type="entry name" value="PRTase-like"/>
</dbReference>
<dbReference type="InterPro" id="IPR000836">
    <property type="entry name" value="PRTase_dom"/>
</dbReference>
<dbReference type="CDD" id="cd06223">
    <property type="entry name" value="PRTases_typeI"/>
    <property type="match status" value="1"/>
</dbReference>
<comment type="similarity">
    <text evidence="1">Belongs to the ComF/GntX family.</text>
</comment>
<dbReference type="STRING" id="84588.SYNW1991"/>
<dbReference type="eggNOG" id="COG1040">
    <property type="taxonomic scope" value="Bacteria"/>
</dbReference>
<protein>
    <recommendedName>
        <fullName evidence="4">ComF family protein</fullName>
    </recommendedName>
</protein>
<reference evidence="2 3" key="1">
    <citation type="journal article" date="2003" name="Nature">
        <title>The genome of a motile marine Synechococcus.</title>
        <authorList>
            <person name="Palenik B."/>
            <person name="Brahamsha B."/>
            <person name="Larimer F."/>
            <person name="Land M."/>
            <person name="Hauser L."/>
            <person name="Chain P."/>
            <person name="Lamerdin J."/>
            <person name="Regala W."/>
            <person name="Allen E.A."/>
            <person name="McCarren J."/>
            <person name="Paulsen I."/>
            <person name="Dufresne A."/>
            <person name="Partensky F."/>
            <person name="Webb E."/>
            <person name="Waterbury J."/>
        </authorList>
    </citation>
    <scope>NUCLEOTIDE SEQUENCE [LARGE SCALE GENOMIC DNA]</scope>
    <source>
        <strain evidence="2 3">WH8102</strain>
    </source>
</reference>
<dbReference type="PANTHER" id="PTHR47505">
    <property type="entry name" value="DNA UTILIZATION PROTEIN YHGH"/>
    <property type="match status" value="1"/>
</dbReference>
<proteinExistence type="inferred from homology"/>
<dbReference type="Proteomes" id="UP000001422">
    <property type="component" value="Chromosome"/>
</dbReference>
<evidence type="ECO:0000313" key="2">
    <source>
        <dbReference type="EMBL" id="CAE08506.1"/>
    </source>
</evidence>
<gene>
    <name evidence="2" type="ordered locus">SYNW1991</name>
</gene>
<dbReference type="SUPFAM" id="SSF53271">
    <property type="entry name" value="PRTase-like"/>
    <property type="match status" value="1"/>
</dbReference>
<sequence>MYHQLLKLGRQLLIQPTCRLCRFPLCPDTEADPICPPCHDRFQLKKGGLYGSAPLPWHGLSYYDGAFRTLLLRLKRRPDDRQLSALIGCLRATLPMPYPAVLVPIPSWKRRRANPLPGLIATTLGQVRTDLLQRTRASAGQHHLNRQQRLSNLSGAFKVSAHLQAMEIWLVDDFLTTGGTALAARQALLDAGHQVCGLICLGRTPIRCLRR</sequence>
<dbReference type="KEGG" id="syw:SYNW1991"/>
<name>Q7U4S2_PARMW</name>
<evidence type="ECO:0008006" key="4">
    <source>
        <dbReference type="Google" id="ProtNLM"/>
    </source>
</evidence>
<keyword evidence="3" id="KW-1185">Reference proteome</keyword>
<accession>Q7U4S2</accession>
<dbReference type="AlphaFoldDB" id="Q7U4S2"/>
<dbReference type="RefSeq" id="WP_011128849.1">
    <property type="nucleotide sequence ID" value="NC_005070.1"/>
</dbReference>